<organism evidence="2 4">
    <name type="scientific">Prunus armeniaca</name>
    <name type="common">Apricot</name>
    <name type="synonym">Armeniaca vulgaris</name>
    <dbReference type="NCBI Taxonomy" id="36596"/>
    <lineage>
        <taxon>Eukaryota</taxon>
        <taxon>Viridiplantae</taxon>
        <taxon>Streptophyta</taxon>
        <taxon>Embryophyta</taxon>
        <taxon>Tracheophyta</taxon>
        <taxon>Spermatophyta</taxon>
        <taxon>Magnoliopsida</taxon>
        <taxon>eudicotyledons</taxon>
        <taxon>Gunneridae</taxon>
        <taxon>Pentapetalae</taxon>
        <taxon>rosids</taxon>
        <taxon>fabids</taxon>
        <taxon>Rosales</taxon>
        <taxon>Rosaceae</taxon>
        <taxon>Amygdaloideae</taxon>
        <taxon>Amygdaleae</taxon>
        <taxon>Prunus</taxon>
    </lineage>
</organism>
<dbReference type="Proteomes" id="UP000507245">
    <property type="component" value="Unassembled WGS sequence"/>
</dbReference>
<evidence type="ECO:0000256" key="1">
    <source>
        <dbReference type="SAM" id="MobiDB-lite"/>
    </source>
</evidence>
<dbReference type="Proteomes" id="UP000507222">
    <property type="component" value="Unassembled WGS sequence"/>
</dbReference>
<dbReference type="AlphaFoldDB" id="A0A6J5VLE1"/>
<keyword evidence="5" id="KW-1185">Reference proteome</keyword>
<evidence type="ECO:0000313" key="2">
    <source>
        <dbReference type="EMBL" id="CAB4289949.1"/>
    </source>
</evidence>
<dbReference type="EMBL" id="CAEKDK010000008">
    <property type="protein sequence ID" value="CAB4289949.1"/>
    <property type="molecule type" value="Genomic_DNA"/>
</dbReference>
<evidence type="ECO:0000313" key="4">
    <source>
        <dbReference type="Proteomes" id="UP000507222"/>
    </source>
</evidence>
<reference evidence="5" key="1">
    <citation type="journal article" date="2020" name="Genome Biol.">
        <title>Gamete binning: chromosome-level and haplotype-resolved genome assembly enabled by high-throughput single-cell sequencing of gamete genomes.</title>
        <authorList>
            <person name="Campoy J.A."/>
            <person name="Sun H."/>
            <person name="Goel M."/>
            <person name="Jiao W.-B."/>
            <person name="Folz-Donahue K."/>
            <person name="Wang N."/>
            <person name="Rubio M."/>
            <person name="Liu C."/>
            <person name="Kukat C."/>
            <person name="Ruiz D."/>
            <person name="Huettel B."/>
            <person name="Schneeberger K."/>
        </authorList>
    </citation>
    <scope>NUCLEOTIDE SEQUENCE [LARGE SCALE GENOMIC DNA]</scope>
    <source>
        <strain evidence="5">cv. Rojo Pasion</strain>
    </source>
</reference>
<evidence type="ECO:0000313" key="3">
    <source>
        <dbReference type="EMBL" id="CAB4319906.1"/>
    </source>
</evidence>
<dbReference type="EMBL" id="CAEKKB010000008">
    <property type="protein sequence ID" value="CAB4319906.1"/>
    <property type="molecule type" value="Genomic_DNA"/>
</dbReference>
<name>A0A6J5VLE1_PRUAR</name>
<reference evidence="2 4" key="2">
    <citation type="submission" date="2020-05" db="EMBL/GenBank/DDBJ databases">
        <authorList>
            <person name="Campoy J."/>
            <person name="Schneeberger K."/>
            <person name="Spophaly S."/>
        </authorList>
    </citation>
    <scope>NUCLEOTIDE SEQUENCE [LARGE SCALE GENOMIC DNA]</scope>
    <source>
        <strain evidence="2">PruArmRojPasFocal</strain>
    </source>
</reference>
<gene>
    <name evidence="2" type="ORF">CURHAP_LOCUS49705</name>
    <name evidence="3" type="ORF">ORAREDHAP_LOCUS47845</name>
</gene>
<evidence type="ECO:0000313" key="5">
    <source>
        <dbReference type="Proteomes" id="UP000507245"/>
    </source>
</evidence>
<protein>
    <submittedName>
        <fullName evidence="2">Uncharacterized protein</fullName>
    </submittedName>
</protein>
<feature type="region of interest" description="Disordered" evidence="1">
    <location>
        <begin position="64"/>
        <end position="84"/>
    </location>
</feature>
<sequence>MRTEGLGGMIISQPSLLRRSSKPYGVLWLTGTPSLLKRARQEVPRPRARSLCHDPQLPFNVGHQRHSLRRRHSPGLHTRWLHRH</sequence>
<proteinExistence type="predicted"/>
<accession>A0A6J5VLE1</accession>